<dbReference type="Pfam" id="PF00520">
    <property type="entry name" value="Ion_trans"/>
    <property type="match status" value="1"/>
</dbReference>
<keyword evidence="2" id="KW-0813">Transport</keyword>
<dbReference type="Gene3D" id="1.25.40.10">
    <property type="entry name" value="Tetratricopeptide repeat domain"/>
    <property type="match status" value="2"/>
</dbReference>
<dbReference type="InterPro" id="IPR014710">
    <property type="entry name" value="RmlC-like_jellyroll"/>
</dbReference>
<keyword evidence="5 10" id="KW-1133">Transmembrane helix</keyword>
<feature type="transmembrane region" description="Helical" evidence="10">
    <location>
        <begin position="997"/>
        <end position="1024"/>
    </location>
</feature>
<dbReference type="InterPro" id="IPR005821">
    <property type="entry name" value="Ion_trans_dom"/>
</dbReference>
<dbReference type="Pfam" id="PF20717">
    <property type="entry name" value="DUF6829"/>
    <property type="match status" value="1"/>
</dbReference>
<proteinExistence type="predicted"/>
<dbReference type="SUPFAM" id="SSF81324">
    <property type="entry name" value="Voltage-gated potassium channels"/>
    <property type="match status" value="1"/>
</dbReference>
<dbReference type="PANTHER" id="PTHR47936">
    <property type="entry name" value="PPR_LONG DOMAIN-CONTAINING PROTEIN"/>
    <property type="match status" value="1"/>
</dbReference>
<feature type="transmembrane region" description="Helical" evidence="10">
    <location>
        <begin position="972"/>
        <end position="991"/>
    </location>
</feature>
<reference evidence="12 13" key="1">
    <citation type="submission" date="2016-02" db="EMBL/GenBank/DDBJ databases">
        <title>Genome analysis of coral dinoflagellate symbionts highlights evolutionary adaptations to a symbiotic lifestyle.</title>
        <authorList>
            <person name="Aranda M."/>
            <person name="Li Y."/>
            <person name="Liew Y.J."/>
            <person name="Baumgarten S."/>
            <person name="Simakov O."/>
            <person name="Wilson M."/>
            <person name="Piel J."/>
            <person name="Ashoor H."/>
            <person name="Bougouffa S."/>
            <person name="Bajic V.B."/>
            <person name="Ryu T."/>
            <person name="Ravasi T."/>
            <person name="Bayer T."/>
            <person name="Micklem G."/>
            <person name="Kim H."/>
            <person name="Bhak J."/>
            <person name="Lajeunesse T.C."/>
            <person name="Voolstra C.R."/>
        </authorList>
    </citation>
    <scope>NUCLEOTIDE SEQUENCE [LARGE SCALE GENOMIC DNA]</scope>
    <source>
        <strain evidence="12 13">CCMP2467</strain>
    </source>
</reference>
<feature type="transmembrane region" description="Helical" evidence="10">
    <location>
        <begin position="889"/>
        <end position="909"/>
    </location>
</feature>
<keyword evidence="6" id="KW-0406">Ion transport</keyword>
<dbReference type="InterPro" id="IPR002885">
    <property type="entry name" value="PPR_rpt"/>
</dbReference>
<evidence type="ECO:0000313" key="12">
    <source>
        <dbReference type="EMBL" id="OLQ06821.1"/>
    </source>
</evidence>
<evidence type="ECO:0000256" key="6">
    <source>
        <dbReference type="ARBA" id="ARBA00023065"/>
    </source>
</evidence>
<evidence type="ECO:0000313" key="13">
    <source>
        <dbReference type="Proteomes" id="UP000186817"/>
    </source>
</evidence>
<dbReference type="InterPro" id="IPR018490">
    <property type="entry name" value="cNMP-bd_dom_sf"/>
</dbReference>
<dbReference type="InterPro" id="IPR000595">
    <property type="entry name" value="cNMP-bd_dom"/>
</dbReference>
<dbReference type="EMBL" id="LSRX01000152">
    <property type="protein sequence ID" value="OLQ06821.1"/>
    <property type="molecule type" value="Genomic_DNA"/>
</dbReference>
<evidence type="ECO:0000256" key="9">
    <source>
        <dbReference type="SAM" id="Coils"/>
    </source>
</evidence>
<accession>A0A1Q9EHF0</accession>
<dbReference type="InterPro" id="IPR011990">
    <property type="entry name" value="TPR-like_helical_dom_sf"/>
</dbReference>
<feature type="transmembrane region" description="Helical" evidence="10">
    <location>
        <begin position="1079"/>
        <end position="1103"/>
    </location>
</feature>
<name>A0A1Q9EHF0_SYMMI</name>
<evidence type="ECO:0000256" key="5">
    <source>
        <dbReference type="ARBA" id="ARBA00022989"/>
    </source>
</evidence>
<dbReference type="SUPFAM" id="SSF51206">
    <property type="entry name" value="cAMP-binding domain-like"/>
    <property type="match status" value="1"/>
</dbReference>
<keyword evidence="4" id="KW-0677">Repeat</keyword>
<evidence type="ECO:0000256" key="7">
    <source>
        <dbReference type="ARBA" id="ARBA00023136"/>
    </source>
</evidence>
<feature type="coiled-coil region" evidence="9">
    <location>
        <begin position="702"/>
        <end position="729"/>
    </location>
</feature>
<comment type="subcellular location">
    <subcellularLocation>
        <location evidence="1">Membrane</location>
        <topology evidence="1">Multi-pass membrane protein</topology>
    </subcellularLocation>
</comment>
<dbReference type="PROSITE" id="PS51375">
    <property type="entry name" value="PPR"/>
    <property type="match status" value="1"/>
</dbReference>
<dbReference type="Gene3D" id="1.10.287.70">
    <property type="match status" value="1"/>
</dbReference>
<feature type="domain" description="Cyclic nucleotide-binding" evidence="11">
    <location>
        <begin position="1180"/>
        <end position="1282"/>
    </location>
</feature>
<keyword evidence="3 10" id="KW-0812">Transmembrane</keyword>
<comment type="caution">
    <text evidence="12">The sequence shown here is derived from an EMBL/GenBank/DDBJ whole genome shotgun (WGS) entry which is preliminary data.</text>
</comment>
<feature type="transmembrane region" description="Helical" evidence="10">
    <location>
        <begin position="929"/>
        <end position="952"/>
    </location>
</feature>
<protein>
    <submittedName>
        <fullName evidence="12">Cyclic nucleotide-gated cation channel alpha-3</fullName>
    </submittedName>
</protein>
<dbReference type="Gene3D" id="2.60.120.10">
    <property type="entry name" value="Jelly Rolls"/>
    <property type="match status" value="1"/>
</dbReference>
<feature type="transmembrane region" description="Helical" evidence="10">
    <location>
        <begin position="855"/>
        <end position="877"/>
    </location>
</feature>
<dbReference type="PANTHER" id="PTHR47936:SF1">
    <property type="entry name" value="PENTATRICOPEPTIDE REPEAT-CONTAINING PROTEIN GUN1, CHLOROPLASTIC"/>
    <property type="match status" value="1"/>
</dbReference>
<evidence type="ECO:0000259" key="11">
    <source>
        <dbReference type="PROSITE" id="PS50042"/>
    </source>
</evidence>
<evidence type="ECO:0000256" key="2">
    <source>
        <dbReference type="ARBA" id="ARBA00022448"/>
    </source>
</evidence>
<evidence type="ECO:0000256" key="8">
    <source>
        <dbReference type="PROSITE-ProRule" id="PRU00708"/>
    </source>
</evidence>
<organism evidence="12 13">
    <name type="scientific">Symbiodinium microadriaticum</name>
    <name type="common">Dinoflagellate</name>
    <name type="synonym">Zooxanthella microadriatica</name>
    <dbReference type="NCBI Taxonomy" id="2951"/>
    <lineage>
        <taxon>Eukaryota</taxon>
        <taxon>Sar</taxon>
        <taxon>Alveolata</taxon>
        <taxon>Dinophyceae</taxon>
        <taxon>Suessiales</taxon>
        <taxon>Symbiodiniaceae</taxon>
        <taxon>Symbiodinium</taxon>
    </lineage>
</organism>
<evidence type="ECO:0000256" key="4">
    <source>
        <dbReference type="ARBA" id="ARBA00022737"/>
    </source>
</evidence>
<feature type="repeat" description="PPR" evidence="8">
    <location>
        <begin position="491"/>
        <end position="525"/>
    </location>
</feature>
<dbReference type="Pfam" id="PF01535">
    <property type="entry name" value="PPR"/>
    <property type="match status" value="1"/>
</dbReference>
<dbReference type="Proteomes" id="UP000186817">
    <property type="component" value="Unassembled WGS sequence"/>
</dbReference>
<dbReference type="PROSITE" id="PS50042">
    <property type="entry name" value="CNMP_BINDING_3"/>
    <property type="match status" value="1"/>
</dbReference>
<keyword evidence="9" id="KW-0175">Coiled coil</keyword>
<dbReference type="GO" id="GO:0005216">
    <property type="term" value="F:monoatomic ion channel activity"/>
    <property type="evidence" value="ECO:0007669"/>
    <property type="project" value="InterPro"/>
</dbReference>
<keyword evidence="7 10" id="KW-0472">Membrane</keyword>
<evidence type="ECO:0000256" key="1">
    <source>
        <dbReference type="ARBA" id="ARBA00004141"/>
    </source>
</evidence>
<keyword evidence="13" id="KW-1185">Reference proteome</keyword>
<dbReference type="InterPro" id="IPR049232">
    <property type="entry name" value="DUF6829"/>
</dbReference>
<dbReference type="GO" id="GO:0016020">
    <property type="term" value="C:membrane"/>
    <property type="evidence" value="ECO:0007669"/>
    <property type="project" value="UniProtKB-SubCell"/>
</dbReference>
<dbReference type="OrthoDB" id="409932at2759"/>
<evidence type="ECO:0000256" key="10">
    <source>
        <dbReference type="SAM" id="Phobius"/>
    </source>
</evidence>
<sequence length="1835" mass="204957">MAVATATQATPEVLRYNQAISLGSWKKALAAIPVMFSARVSPDTVSYNSCISSCGRATTWDRALDIVRACCRSSTRLNTVTFNASMQACVNQHIWALAIMKLQELRQRDLNYDPVTCTTSICNYAEAALWAKAWRSLSHMPENSLQVSVLAEGAVLTACEKEKQWRQALGVQDWSFQAGLKMNTVVGNIMSCVHRAHMLWWRSLFVLHGFQLQNLEPDVIAFSSCTRACSDALAWETAAIFLQILGGSGILADTLMCNSQISSCGSWPAGLLLLAQMPLSSVRCSTASHNSCVDISAKSSAWPRAFMQVNELHVRGLHPDLITLTATMAVTAAIETRESEWQRALALALPDRQERPITALIISQRWHDALRMLLSLICLGTRPGRSIIARNAAISACEREGAWEFASRLLRWPTGHNMLGDTFAHSAALTACARAIQWAHAAVLTSQITAEWLQPNEVTLNALLSTCDRAVLWLGAFQCLQQFHHIRQLPDRITYNTTLSACAKSARWRKAMHLLHELYHTSLQATLITYNSAWKAYSKSLQWRHALALWCRIQNSVQPNSVSYEAILASFQSHWRLAWFFLSRSRLASAEFAAAPYEHVMSACFMACQWCKLPPLTEAVLHETLLLLGSHRRRDGVACKNEGEAQVHVRDLLGLVLFVFTITGFQESNLGCRCYYGFGKALWLTSVTHRLRELDDALQGAFAGIQEQVKHLREAVEDLEDRSRTKSEDGLEAFTGQQSWVLKEETWVMNDSPSMGDEDANTLSPAALSLQRSATSQLERDSTRHSHLRLNSHLMELSMKAEEAVEAIGKGRWTSSRDIPKTATRSRTFSADISDPAYCRVLLPDDKFRLAWDTAISFVIGFEICILPLCTAWSVTFSPGHAADAGSMAAFLQVFSASTLILWPLDIILDFNTGFYRKGHLRLKKSEIAMRYLTTWFAFDITMVALDVAACITSERNDSLSQTLRMLQMLRVLRILKIGKISVILENLVIATGNYSLILTLTVGRVVVSIAAVAHILACIWYALGQSVSNSSERSWLDLAGIASLPPADQYVHAVAWILLMPNPPVLEPDSTMEHYACVLLFITVVLVIGSALSIVTGTLNEIRQVSSENSRRRRQLRIYLQTKGVPTGMTMRVMSYADYKLGWHSQLNFDASLVSPRLEKELAFLQLGGQLQQHPVLDLAAHVFPEVFKDICRVLERIFFCEAEFVFSAGAFAENMYLTWAGKFAVNISNNNASPYVFADEFRYFAEVALYVEAAMHGYSLQTISFADVYALSSKSLCTILTNSPMCATMFVEYALEFVARHNSVEDAGYIEEILEQEGICAEHACHANSFYLEIYVDSRKVLRNLDLSYLQDGLEMKVSGAKTLKDEYMDIIGPSPAMGPAALVNHILFHEEPIDGVLAKLQRSFVELDPDDGLHARFANVQANSEQERAESAIISLVALVRGDFESYIAPQDPQNRLEESQWQHLQGLLTWANPDAEQLLGVIFLLAVRGIGKYKALTRQLPTNYQRPEHAVRYILNHYPNCMPSIDSMSMQMLQMANNVLEIQEFFNFAQMIQGENVPENLDRLQRFMQARQGEGLLKFYILFQLGFMSGLAGGHGSKFMTVHNAKSTILGLSILRRAHEAPATPLYWTYIHHRGVQLGITPSKPADLALIRLACLLRARTPKDIEDLDTAWSGLGSNDRLALTKHFLADGLTQKALVFEFLPLCLEHAKANPFVTIRTFLEVLVDLIQAAKGAAPKKFMTFAVDLNDFSAFVLTVQNSYIFQTCLTRAKLRVAVGNRFSLEVTQDNWRRVTESQSDMINLASAIRELTRRQGAKTSGQAAPAQTFVHCHF</sequence>
<evidence type="ECO:0000256" key="3">
    <source>
        <dbReference type="ARBA" id="ARBA00022692"/>
    </source>
</evidence>
<gene>
    <name evidence="12" type="primary">CNGA3</name>
    <name evidence="12" type="ORF">AK812_SmicGene9908</name>
</gene>